<dbReference type="PANTHER" id="PTHR43085:SF1">
    <property type="entry name" value="PSEUDOURIDINE KINASE-RELATED"/>
    <property type="match status" value="1"/>
</dbReference>
<keyword evidence="2 6" id="KW-0808">Transferase</keyword>
<dbReference type="InterPro" id="IPR011611">
    <property type="entry name" value="PfkB_dom"/>
</dbReference>
<evidence type="ECO:0000256" key="2">
    <source>
        <dbReference type="ARBA" id="ARBA00022679"/>
    </source>
</evidence>
<dbReference type="RefSeq" id="WP_270676469.1">
    <property type="nucleotide sequence ID" value="NZ_JAQFWP010000007.1"/>
</dbReference>
<name>A0ABT4TH44_9ACTN</name>
<evidence type="ECO:0000259" key="7">
    <source>
        <dbReference type="Pfam" id="PF00294"/>
    </source>
</evidence>
<evidence type="ECO:0000313" key="8">
    <source>
        <dbReference type="EMBL" id="MDA2803981.1"/>
    </source>
</evidence>
<evidence type="ECO:0000256" key="4">
    <source>
        <dbReference type="ARBA" id="ARBA00022777"/>
    </source>
</evidence>
<keyword evidence="4 6" id="KW-0418">Kinase</keyword>
<sequence>MIIVCGEALVDLIPGDSPGDWRALPGGGAANAAIALNRLGARAPLLCRLSRDHFGRMLRAHLEENGVDLRWAVDAPEQATLAFVAFDASGSAEYTFYASGTADWQWSPVELPSETAGACVHVGTLATVLEPGASVLRSWLRARRAETLVSYDVNVRAVACPDMDAYRENARGWCDVAHVLKASADDLSLLFPGRDPVEAAQALVEEHGLLLALVTLGGEGAVAVLPGHEPLRAAAPPVDVVDTVGAGDAFIGAYLAELERRGFSGGPAELASMGPEAAHEALVFAAHAAALACTRAGSSPPDRAEVEAALGKAVS</sequence>
<proteinExistence type="inferred from homology"/>
<keyword evidence="9" id="KW-1185">Reference proteome</keyword>
<dbReference type="Proteomes" id="UP001165685">
    <property type="component" value="Unassembled WGS sequence"/>
</dbReference>
<reference evidence="8" key="1">
    <citation type="submission" date="2023-01" db="EMBL/GenBank/DDBJ databases">
        <title>Draft genome sequence of Nocardiopsis sp. LSu2-4 isolated from halophytes.</title>
        <authorList>
            <person name="Duangmal K."/>
            <person name="Chantavorakit T."/>
        </authorList>
    </citation>
    <scope>NUCLEOTIDE SEQUENCE</scope>
    <source>
        <strain evidence="8">LSu2-4</strain>
    </source>
</reference>
<comment type="similarity">
    <text evidence="1 6">Belongs to the carbohydrate kinase PfkB family.</text>
</comment>
<organism evidence="8 9">
    <name type="scientific">Nocardiopsis suaedae</name>
    <dbReference type="NCBI Taxonomy" id="3018444"/>
    <lineage>
        <taxon>Bacteria</taxon>
        <taxon>Bacillati</taxon>
        <taxon>Actinomycetota</taxon>
        <taxon>Actinomycetes</taxon>
        <taxon>Streptosporangiales</taxon>
        <taxon>Nocardiopsidaceae</taxon>
        <taxon>Nocardiopsis</taxon>
    </lineage>
</organism>
<accession>A0ABT4TH44</accession>
<dbReference type="InterPro" id="IPR050306">
    <property type="entry name" value="PfkB_Carbo_kinase"/>
</dbReference>
<evidence type="ECO:0000256" key="5">
    <source>
        <dbReference type="ARBA" id="ARBA00022840"/>
    </source>
</evidence>
<dbReference type="InterPro" id="IPR002173">
    <property type="entry name" value="Carboh/pur_kinase_PfkB_CS"/>
</dbReference>
<dbReference type="PANTHER" id="PTHR43085">
    <property type="entry name" value="HEXOKINASE FAMILY MEMBER"/>
    <property type="match status" value="1"/>
</dbReference>
<dbReference type="EMBL" id="JAQFWP010000007">
    <property type="protein sequence ID" value="MDA2803981.1"/>
    <property type="molecule type" value="Genomic_DNA"/>
</dbReference>
<evidence type="ECO:0000256" key="3">
    <source>
        <dbReference type="ARBA" id="ARBA00022741"/>
    </source>
</evidence>
<dbReference type="PROSITE" id="PS00584">
    <property type="entry name" value="PFKB_KINASES_2"/>
    <property type="match status" value="1"/>
</dbReference>
<feature type="domain" description="Carbohydrate kinase PfkB" evidence="7">
    <location>
        <begin position="3"/>
        <end position="300"/>
    </location>
</feature>
<dbReference type="Pfam" id="PF00294">
    <property type="entry name" value="PfkB"/>
    <property type="match status" value="1"/>
</dbReference>
<evidence type="ECO:0000256" key="1">
    <source>
        <dbReference type="ARBA" id="ARBA00010688"/>
    </source>
</evidence>
<gene>
    <name evidence="8" type="ORF">O4U47_05615</name>
</gene>
<dbReference type="SUPFAM" id="SSF53613">
    <property type="entry name" value="Ribokinase-like"/>
    <property type="match status" value="1"/>
</dbReference>
<dbReference type="PRINTS" id="PR00990">
    <property type="entry name" value="RIBOKINASE"/>
</dbReference>
<dbReference type="Gene3D" id="3.40.1190.20">
    <property type="match status" value="1"/>
</dbReference>
<keyword evidence="5" id="KW-0067">ATP-binding</keyword>
<evidence type="ECO:0000256" key="6">
    <source>
        <dbReference type="RuleBase" id="RU003704"/>
    </source>
</evidence>
<dbReference type="GO" id="GO:0016301">
    <property type="term" value="F:kinase activity"/>
    <property type="evidence" value="ECO:0007669"/>
    <property type="project" value="UniProtKB-KW"/>
</dbReference>
<protein>
    <submittedName>
        <fullName evidence="8">PfkB family carbohydrate kinase</fullName>
    </submittedName>
</protein>
<keyword evidence="3" id="KW-0547">Nucleotide-binding</keyword>
<comment type="caution">
    <text evidence="8">The sequence shown here is derived from an EMBL/GenBank/DDBJ whole genome shotgun (WGS) entry which is preliminary data.</text>
</comment>
<evidence type="ECO:0000313" key="9">
    <source>
        <dbReference type="Proteomes" id="UP001165685"/>
    </source>
</evidence>
<dbReference type="InterPro" id="IPR002139">
    <property type="entry name" value="Ribo/fructo_kinase"/>
</dbReference>
<dbReference type="InterPro" id="IPR029056">
    <property type="entry name" value="Ribokinase-like"/>
</dbReference>